<dbReference type="Pfam" id="PF01694">
    <property type="entry name" value="Rhomboid"/>
    <property type="match status" value="1"/>
</dbReference>
<evidence type="ECO:0000256" key="7">
    <source>
        <dbReference type="SAM" id="Phobius"/>
    </source>
</evidence>
<feature type="transmembrane region" description="Helical" evidence="7">
    <location>
        <begin position="264"/>
        <end position="286"/>
    </location>
</feature>
<feature type="transmembrane region" description="Helical" evidence="7">
    <location>
        <begin position="177"/>
        <end position="198"/>
    </location>
</feature>
<feature type="transmembrane region" description="Helical" evidence="7">
    <location>
        <begin position="89"/>
        <end position="109"/>
    </location>
</feature>
<dbReference type="PANTHER" id="PTHR43066:SF26">
    <property type="entry name" value="RHOMBOID PROTEASE GLPG"/>
    <property type="match status" value="1"/>
</dbReference>
<dbReference type="InterPro" id="IPR038244">
    <property type="entry name" value="NRho_sf"/>
</dbReference>
<dbReference type="AlphaFoldDB" id="A0A4V3DGP2"/>
<gene>
    <name evidence="9" type="ORF">C8D85_0465</name>
</gene>
<dbReference type="SUPFAM" id="SSF144091">
    <property type="entry name" value="Rhomboid-like"/>
    <property type="match status" value="1"/>
</dbReference>
<keyword evidence="3" id="KW-0997">Cell inner membrane</keyword>
<reference evidence="9 10" key="1">
    <citation type="submission" date="2019-03" db="EMBL/GenBank/DDBJ databases">
        <title>Genomic Encyclopedia of Type Strains, Phase IV (KMG-IV): sequencing the most valuable type-strain genomes for metagenomic binning, comparative biology and taxonomic classification.</title>
        <authorList>
            <person name="Goeker M."/>
        </authorList>
    </citation>
    <scope>NUCLEOTIDE SEQUENCE [LARGE SCALE GENOMIC DNA]</scope>
    <source>
        <strain evidence="9 10">DSM 5604</strain>
    </source>
</reference>
<feature type="transmembrane region" description="Helical" evidence="7">
    <location>
        <begin position="144"/>
        <end position="165"/>
    </location>
</feature>
<protein>
    <submittedName>
        <fullName evidence="9">GlpG protein</fullName>
    </submittedName>
</protein>
<evidence type="ECO:0000256" key="4">
    <source>
        <dbReference type="ARBA" id="ARBA00022692"/>
    </source>
</evidence>
<comment type="subcellular location">
    <subcellularLocation>
        <location evidence="1">Membrane</location>
        <topology evidence="1">Multi-pass membrane protein</topology>
    </subcellularLocation>
</comment>
<comment type="caution">
    <text evidence="9">The sequence shown here is derived from an EMBL/GenBank/DDBJ whole genome shotgun (WGS) entry which is preliminary data.</text>
</comment>
<evidence type="ECO:0000256" key="2">
    <source>
        <dbReference type="ARBA" id="ARBA00022475"/>
    </source>
</evidence>
<dbReference type="InterPro" id="IPR022764">
    <property type="entry name" value="Peptidase_S54_rhomboid_dom"/>
</dbReference>
<dbReference type="PANTHER" id="PTHR43066">
    <property type="entry name" value="RHOMBOID-RELATED PROTEIN"/>
    <property type="match status" value="1"/>
</dbReference>
<dbReference type="Gene3D" id="1.20.1540.10">
    <property type="entry name" value="Rhomboid-like"/>
    <property type="match status" value="1"/>
</dbReference>
<feature type="transmembrane region" description="Helical" evidence="7">
    <location>
        <begin position="204"/>
        <end position="224"/>
    </location>
</feature>
<keyword evidence="5 7" id="KW-1133">Transmembrane helix</keyword>
<organism evidence="9 10">
    <name type="scientific">Marinomonas communis</name>
    <dbReference type="NCBI Taxonomy" id="28254"/>
    <lineage>
        <taxon>Bacteria</taxon>
        <taxon>Pseudomonadati</taxon>
        <taxon>Pseudomonadota</taxon>
        <taxon>Gammaproteobacteria</taxon>
        <taxon>Oceanospirillales</taxon>
        <taxon>Oceanospirillaceae</taxon>
        <taxon>Marinomonas</taxon>
    </lineage>
</organism>
<feature type="domain" description="Peptidase S54 rhomboid" evidence="8">
    <location>
        <begin position="139"/>
        <end position="278"/>
    </location>
</feature>
<evidence type="ECO:0000313" key="10">
    <source>
        <dbReference type="Proteomes" id="UP000295729"/>
    </source>
</evidence>
<dbReference type="RefSeq" id="WP_133559744.1">
    <property type="nucleotide sequence ID" value="NZ_SNZA01000001.1"/>
</dbReference>
<evidence type="ECO:0000256" key="6">
    <source>
        <dbReference type="ARBA" id="ARBA00023136"/>
    </source>
</evidence>
<sequence length="289" mass="32813">MVLLYEFAVNESPEPLSKILWQQRIGHRIVQSNNRDQLWVLDPSDTHKAMEILQLWQHSPDEDLELPEAPKRQKSSSPVFQQWHKSPMALAFIVLSCLVAVITGLGEYLDTISWFTISSFEVIGNRIQFNPLAEVLSKGEYWRLLTPAFLHFGIAHLIFNSLWVWEVGRKLERLMGSLIWLAFAVFVSVVSNIGQYLINGYPLFGGLSGLVYGLIAFAWVMPYLIKGWPPIISKPLMIFFVVWLMAGYTDVFSALGLGNMANEAHLMGLVSGLVFAGVYSLLWKLIKQR</sequence>
<dbReference type="Gene3D" id="3.30.70.2080">
    <property type="match status" value="1"/>
</dbReference>
<keyword evidence="2" id="KW-1003">Cell membrane</keyword>
<evidence type="ECO:0000256" key="3">
    <source>
        <dbReference type="ARBA" id="ARBA00022519"/>
    </source>
</evidence>
<proteinExistence type="predicted"/>
<evidence type="ECO:0000313" key="9">
    <source>
        <dbReference type="EMBL" id="TDR15111.1"/>
    </source>
</evidence>
<keyword evidence="6 7" id="KW-0472">Membrane</keyword>
<keyword evidence="4 7" id="KW-0812">Transmembrane</keyword>
<feature type="transmembrane region" description="Helical" evidence="7">
    <location>
        <begin position="236"/>
        <end position="258"/>
    </location>
</feature>
<dbReference type="GO" id="GO:0004252">
    <property type="term" value="F:serine-type endopeptidase activity"/>
    <property type="evidence" value="ECO:0007669"/>
    <property type="project" value="InterPro"/>
</dbReference>
<evidence type="ECO:0000256" key="5">
    <source>
        <dbReference type="ARBA" id="ARBA00022989"/>
    </source>
</evidence>
<keyword evidence="10" id="KW-1185">Reference proteome</keyword>
<dbReference type="InterPro" id="IPR035952">
    <property type="entry name" value="Rhomboid-like_sf"/>
</dbReference>
<accession>A0A4V3DGP2</accession>
<name>A0A4V3DGP2_9GAMM</name>
<dbReference type="OrthoDB" id="9778341at2"/>
<dbReference type="Proteomes" id="UP000295729">
    <property type="component" value="Unassembled WGS sequence"/>
</dbReference>
<dbReference type="GO" id="GO:0016020">
    <property type="term" value="C:membrane"/>
    <property type="evidence" value="ECO:0007669"/>
    <property type="project" value="UniProtKB-SubCell"/>
</dbReference>
<evidence type="ECO:0000256" key="1">
    <source>
        <dbReference type="ARBA" id="ARBA00004141"/>
    </source>
</evidence>
<evidence type="ECO:0000259" key="8">
    <source>
        <dbReference type="Pfam" id="PF01694"/>
    </source>
</evidence>
<dbReference type="EMBL" id="SNZA01000001">
    <property type="protein sequence ID" value="TDR15111.1"/>
    <property type="molecule type" value="Genomic_DNA"/>
</dbReference>